<evidence type="ECO:0000256" key="1">
    <source>
        <dbReference type="SAM" id="MobiDB-lite"/>
    </source>
</evidence>
<dbReference type="AlphaFoldDB" id="A0A8H7YUQ4"/>
<dbReference type="EMBL" id="JAEVHI010000002">
    <property type="protein sequence ID" value="KAG5298915.1"/>
    <property type="molecule type" value="Genomic_DNA"/>
</dbReference>
<dbReference type="VEuPathDB" id="FungiDB:I7I52_09051"/>
<dbReference type="Proteomes" id="UP000670092">
    <property type="component" value="Unassembled WGS sequence"/>
</dbReference>
<accession>A0A8H7YUQ4</accession>
<name>A0A8H7YUQ4_AJECA</name>
<proteinExistence type="predicted"/>
<gene>
    <name evidence="2" type="ORF">I7I52_09051</name>
</gene>
<evidence type="ECO:0000313" key="3">
    <source>
        <dbReference type="Proteomes" id="UP000670092"/>
    </source>
</evidence>
<reference evidence="2 3" key="1">
    <citation type="submission" date="2021-01" db="EMBL/GenBank/DDBJ databases">
        <title>Chromosome-level genome assembly of a human fungal pathogen reveals clustering of transcriptionally co-regulated genes.</title>
        <authorList>
            <person name="Voorhies M."/>
            <person name="Cohen S."/>
            <person name="Shea T.P."/>
            <person name="Petrus S."/>
            <person name="Munoz J.F."/>
            <person name="Poplawski S."/>
            <person name="Goldman W.E."/>
            <person name="Michael T."/>
            <person name="Cuomo C.A."/>
            <person name="Sil A."/>
            <person name="Beyhan S."/>
        </authorList>
    </citation>
    <scope>NUCLEOTIDE SEQUENCE [LARGE SCALE GENOMIC DNA]</scope>
    <source>
        <strain evidence="2 3">G184AR</strain>
    </source>
</reference>
<protein>
    <submittedName>
        <fullName evidence="2">Uncharacterized protein</fullName>
    </submittedName>
</protein>
<organism evidence="2 3">
    <name type="scientific">Ajellomyces capsulatus</name>
    <name type="common">Darling's disease fungus</name>
    <name type="synonym">Histoplasma capsulatum</name>
    <dbReference type="NCBI Taxonomy" id="5037"/>
    <lineage>
        <taxon>Eukaryota</taxon>
        <taxon>Fungi</taxon>
        <taxon>Dikarya</taxon>
        <taxon>Ascomycota</taxon>
        <taxon>Pezizomycotina</taxon>
        <taxon>Eurotiomycetes</taxon>
        <taxon>Eurotiomycetidae</taxon>
        <taxon>Onygenales</taxon>
        <taxon>Ajellomycetaceae</taxon>
        <taxon>Histoplasma</taxon>
    </lineage>
</organism>
<feature type="region of interest" description="Disordered" evidence="1">
    <location>
        <begin position="1"/>
        <end position="22"/>
    </location>
</feature>
<sequence length="64" mass="7327">MASSGKKPLPLPDRNTRNPPFRQEYNLNINTAKLTIRTLKAVSEPCQTNTYFAIGKFRRLETFA</sequence>
<evidence type="ECO:0000313" key="2">
    <source>
        <dbReference type="EMBL" id="KAG5298915.1"/>
    </source>
</evidence>
<comment type="caution">
    <text evidence="2">The sequence shown here is derived from an EMBL/GenBank/DDBJ whole genome shotgun (WGS) entry which is preliminary data.</text>
</comment>